<comment type="subcellular location">
    <subcellularLocation>
        <location evidence="1">Cell membrane</location>
        <topology evidence="1">Multi-pass membrane protein</topology>
    </subcellularLocation>
</comment>
<dbReference type="GO" id="GO:0033228">
    <property type="term" value="P:cysteine export across plasma membrane"/>
    <property type="evidence" value="ECO:0007669"/>
    <property type="project" value="TreeGrafter"/>
</dbReference>
<evidence type="ECO:0000313" key="8">
    <source>
        <dbReference type="Proteomes" id="UP000051790"/>
    </source>
</evidence>
<gene>
    <name evidence="7" type="ORF">FD01_GL002879</name>
</gene>
<comment type="caution">
    <text evidence="7">The sequence shown here is derived from an EMBL/GenBank/DDBJ whole genome shotgun (WGS) entry which is preliminary data.</text>
</comment>
<dbReference type="Proteomes" id="UP000051790">
    <property type="component" value="Unassembled WGS sequence"/>
</dbReference>
<feature type="transmembrane region" description="Helical" evidence="6">
    <location>
        <begin position="68"/>
        <end position="86"/>
    </location>
</feature>
<evidence type="ECO:0000313" key="7">
    <source>
        <dbReference type="EMBL" id="KRL36935.1"/>
    </source>
</evidence>
<dbReference type="Pfam" id="PF01810">
    <property type="entry name" value="LysE"/>
    <property type="match status" value="1"/>
</dbReference>
<dbReference type="PATRIC" id="fig|1423769.4.peg.3104"/>
<organism evidence="7 8">
    <name type="scientific">Lacticaseibacillus manihotivorans DSM 13343 = JCM 12514</name>
    <dbReference type="NCBI Taxonomy" id="1423769"/>
    <lineage>
        <taxon>Bacteria</taxon>
        <taxon>Bacillati</taxon>
        <taxon>Bacillota</taxon>
        <taxon>Bacilli</taxon>
        <taxon>Lactobacillales</taxon>
        <taxon>Lactobacillaceae</taxon>
        <taxon>Lacticaseibacillus</taxon>
    </lineage>
</organism>
<dbReference type="PANTHER" id="PTHR30086">
    <property type="entry name" value="ARGININE EXPORTER PROTEIN ARGO"/>
    <property type="match status" value="1"/>
</dbReference>
<keyword evidence="3 6" id="KW-0812">Transmembrane</keyword>
<keyword evidence="2" id="KW-1003">Cell membrane</keyword>
<feature type="transmembrane region" description="Helical" evidence="6">
    <location>
        <begin position="136"/>
        <end position="161"/>
    </location>
</feature>
<dbReference type="RefSeq" id="WP_056965241.1">
    <property type="nucleotide sequence ID" value="NZ_AZEU01000325.1"/>
</dbReference>
<evidence type="ECO:0000256" key="5">
    <source>
        <dbReference type="ARBA" id="ARBA00023136"/>
    </source>
</evidence>
<sequence length="185" mass="20044">MFAFISFIIIMSITPGPNTIMAMVSGQTRGFTKSWQLNFGMACGMGAIGIVAGLFADWLQHTPTFIGGMKVVGSAYLLYLAYHVAISRPNSNDSGSGAFTTGLLLQLTNIKVYLYFITGLGAFSLPGILATIPARWLLMVVVGSLGTFLWTGGGQLINAFYQKHFRLVNSFVALLLVFSAIDLWR</sequence>
<feature type="transmembrane region" description="Helical" evidence="6">
    <location>
        <begin position="167"/>
        <end position="184"/>
    </location>
</feature>
<feature type="transmembrane region" description="Helical" evidence="6">
    <location>
        <begin position="38"/>
        <end position="56"/>
    </location>
</feature>
<name>A0A0R1PWK8_9LACO</name>
<evidence type="ECO:0000256" key="4">
    <source>
        <dbReference type="ARBA" id="ARBA00022989"/>
    </source>
</evidence>
<dbReference type="GO" id="GO:0005886">
    <property type="term" value="C:plasma membrane"/>
    <property type="evidence" value="ECO:0007669"/>
    <property type="project" value="UniProtKB-SubCell"/>
</dbReference>
<feature type="transmembrane region" description="Helical" evidence="6">
    <location>
        <begin position="112"/>
        <end position="129"/>
    </location>
</feature>
<keyword evidence="4 6" id="KW-1133">Transmembrane helix</keyword>
<proteinExistence type="predicted"/>
<evidence type="ECO:0000256" key="3">
    <source>
        <dbReference type="ARBA" id="ARBA00022692"/>
    </source>
</evidence>
<reference evidence="7 8" key="1">
    <citation type="journal article" date="2015" name="Genome Announc.">
        <title>Expanding the biotechnology potential of lactobacilli through comparative genomics of 213 strains and associated genera.</title>
        <authorList>
            <person name="Sun Z."/>
            <person name="Harris H.M."/>
            <person name="McCann A."/>
            <person name="Guo C."/>
            <person name="Argimon S."/>
            <person name="Zhang W."/>
            <person name="Yang X."/>
            <person name="Jeffery I.B."/>
            <person name="Cooney J.C."/>
            <person name="Kagawa T.F."/>
            <person name="Liu W."/>
            <person name="Song Y."/>
            <person name="Salvetti E."/>
            <person name="Wrobel A."/>
            <person name="Rasinkangas P."/>
            <person name="Parkhill J."/>
            <person name="Rea M.C."/>
            <person name="O'Sullivan O."/>
            <person name="Ritari J."/>
            <person name="Douillard F.P."/>
            <person name="Paul Ross R."/>
            <person name="Yang R."/>
            <person name="Briner A.E."/>
            <person name="Felis G.E."/>
            <person name="de Vos W.M."/>
            <person name="Barrangou R."/>
            <person name="Klaenhammer T.R."/>
            <person name="Caufield P.W."/>
            <person name="Cui Y."/>
            <person name="Zhang H."/>
            <person name="O'Toole P.W."/>
        </authorList>
    </citation>
    <scope>NUCLEOTIDE SEQUENCE [LARGE SCALE GENOMIC DNA]</scope>
    <source>
        <strain evidence="7 8">DSM 13343</strain>
    </source>
</reference>
<dbReference type="GO" id="GO:0015171">
    <property type="term" value="F:amino acid transmembrane transporter activity"/>
    <property type="evidence" value="ECO:0007669"/>
    <property type="project" value="TreeGrafter"/>
</dbReference>
<evidence type="ECO:0000256" key="6">
    <source>
        <dbReference type="SAM" id="Phobius"/>
    </source>
</evidence>
<evidence type="ECO:0000256" key="1">
    <source>
        <dbReference type="ARBA" id="ARBA00004651"/>
    </source>
</evidence>
<keyword evidence="5 6" id="KW-0472">Membrane</keyword>
<dbReference type="OrthoDB" id="9784202at2"/>
<keyword evidence="8" id="KW-1185">Reference proteome</keyword>
<dbReference type="EMBL" id="AZEU01000325">
    <property type="protein sequence ID" value="KRL36935.1"/>
    <property type="molecule type" value="Genomic_DNA"/>
</dbReference>
<dbReference type="PANTHER" id="PTHR30086:SF20">
    <property type="entry name" value="ARGININE EXPORTER PROTEIN ARGO-RELATED"/>
    <property type="match status" value="1"/>
</dbReference>
<dbReference type="InterPro" id="IPR001123">
    <property type="entry name" value="LeuE-type"/>
</dbReference>
<evidence type="ECO:0000256" key="2">
    <source>
        <dbReference type="ARBA" id="ARBA00022475"/>
    </source>
</evidence>
<protein>
    <submittedName>
        <fullName evidence="7">Transporter LysE family protein</fullName>
    </submittedName>
</protein>
<dbReference type="AlphaFoldDB" id="A0A0R1PWK8"/>
<accession>A0A0R1PWK8</accession>